<dbReference type="AlphaFoldDB" id="A0AAV0YMX3"/>
<dbReference type="InterPro" id="IPR056647">
    <property type="entry name" value="DUF7745"/>
</dbReference>
<dbReference type="Pfam" id="PF24924">
    <property type="entry name" value="DUF7745"/>
    <property type="match status" value="1"/>
</dbReference>
<dbReference type="PANTHER" id="PTHR48154:SF1">
    <property type="entry name" value="PROTEIN, PUTATIVE-RELATED"/>
    <property type="match status" value="1"/>
</dbReference>
<reference evidence="2 3" key="1">
    <citation type="submission" date="2023-01" db="EMBL/GenBank/DDBJ databases">
        <authorList>
            <person name="Kreplak J."/>
        </authorList>
    </citation>
    <scope>NUCLEOTIDE SEQUENCE [LARGE SCALE GENOMIC DNA]</scope>
</reference>
<gene>
    <name evidence="2" type="ORF">VFH_I269120</name>
</gene>
<dbReference type="PANTHER" id="PTHR48154">
    <property type="entry name" value="PROTEIN, PUTATIVE-RELATED"/>
    <property type="match status" value="1"/>
</dbReference>
<dbReference type="Proteomes" id="UP001157006">
    <property type="component" value="Chromosome 1L"/>
</dbReference>
<evidence type="ECO:0000259" key="1">
    <source>
        <dbReference type="Pfam" id="PF24924"/>
    </source>
</evidence>
<keyword evidence="3" id="KW-1185">Reference proteome</keyword>
<feature type="domain" description="DUF7745" evidence="1">
    <location>
        <begin position="63"/>
        <end position="400"/>
    </location>
</feature>
<evidence type="ECO:0000313" key="3">
    <source>
        <dbReference type="Proteomes" id="UP001157006"/>
    </source>
</evidence>
<dbReference type="EMBL" id="OX451736">
    <property type="protein sequence ID" value="CAI8586762.1"/>
    <property type="molecule type" value="Genomic_DNA"/>
</dbReference>
<evidence type="ECO:0000313" key="2">
    <source>
        <dbReference type="EMBL" id="CAI8586762.1"/>
    </source>
</evidence>
<proteinExistence type="predicted"/>
<name>A0AAV0YMX3_VICFA</name>
<sequence length="491" mass="57768">MVTRRRLSRLIRSFAELKGGNKMAYTRRRDKNHLCFLHVGAQDMDLLRRKTIQINLVRIPPQLKELASRIPENSPFTERHGRLLNLVTSNTEEDMMKVLFQFFDPLHHCFTFPDYQLVPTLEEFSQILRIPILNQLPFNGMERDPKLEEIAQVLHLHSSDVTTHWQIRSGVKGFLVKFLFEKAQSCWNSLDLQAFEEIVALLIYEMVLFPNPDQLIDTSAVKIFMSRNSVHTLLGDILHSFHTRTMRKRGVLMCCTPLLERWFIYHLPQSVLKNEQGLRWSQRLMTLKHSDIHWCSRSKENVIIVDRCGEFPNVPLLGIRGGITYNPCLALRQFGYARRDSPYDMLIQGLVFDYDNDDQGLRQRFIRAWKMLNKVDSKTLRHKNSIPLEPYLKWVRTRAQSIMMPYPSILPVIIEPVKEGEVPYTILHPDMPTSLEDLQRDWIQLKGERDTFEAQFYASEKKVLELTRLLHEEQTLNTYIAPKRMRNIFLP</sequence>
<accession>A0AAV0YMX3</accession>
<organism evidence="2 3">
    <name type="scientific">Vicia faba</name>
    <name type="common">Broad bean</name>
    <name type="synonym">Faba vulgaris</name>
    <dbReference type="NCBI Taxonomy" id="3906"/>
    <lineage>
        <taxon>Eukaryota</taxon>
        <taxon>Viridiplantae</taxon>
        <taxon>Streptophyta</taxon>
        <taxon>Embryophyta</taxon>
        <taxon>Tracheophyta</taxon>
        <taxon>Spermatophyta</taxon>
        <taxon>Magnoliopsida</taxon>
        <taxon>eudicotyledons</taxon>
        <taxon>Gunneridae</taxon>
        <taxon>Pentapetalae</taxon>
        <taxon>rosids</taxon>
        <taxon>fabids</taxon>
        <taxon>Fabales</taxon>
        <taxon>Fabaceae</taxon>
        <taxon>Papilionoideae</taxon>
        <taxon>50 kb inversion clade</taxon>
        <taxon>NPAAA clade</taxon>
        <taxon>Hologalegina</taxon>
        <taxon>IRL clade</taxon>
        <taxon>Fabeae</taxon>
        <taxon>Vicia</taxon>
    </lineage>
</organism>
<protein>
    <recommendedName>
        <fullName evidence="1">DUF7745 domain-containing protein</fullName>
    </recommendedName>
</protein>